<dbReference type="InterPro" id="IPR050300">
    <property type="entry name" value="GDXG_lipolytic_enzyme"/>
</dbReference>
<dbReference type="SUPFAM" id="SSF53474">
    <property type="entry name" value="alpha/beta-Hydrolases"/>
    <property type="match status" value="1"/>
</dbReference>
<accession>A0AA37KSS2</accession>
<keyword evidence="1" id="KW-0378">Hydrolase</keyword>
<evidence type="ECO:0000313" key="4">
    <source>
        <dbReference type="EMBL" id="GKI20203.1"/>
    </source>
</evidence>
<dbReference type="Pfam" id="PF20434">
    <property type="entry name" value="BD-FAE"/>
    <property type="match status" value="1"/>
</dbReference>
<feature type="signal peptide" evidence="2">
    <location>
        <begin position="1"/>
        <end position="20"/>
    </location>
</feature>
<proteinExistence type="predicted"/>
<feature type="domain" description="BD-FAE-like" evidence="3">
    <location>
        <begin position="48"/>
        <end position="213"/>
    </location>
</feature>
<reference evidence="4" key="1">
    <citation type="submission" date="2022-01" db="EMBL/GenBank/DDBJ databases">
        <title>Novel bile acid biosynthetic pathways are enriched in the microbiome of centenarians.</title>
        <authorList>
            <person name="Sato Y."/>
            <person name="Atarashi K."/>
            <person name="Plichta R.D."/>
            <person name="Arai Y."/>
            <person name="Sasajima S."/>
            <person name="Kearney M.S."/>
            <person name="Suda W."/>
            <person name="Takeshita K."/>
            <person name="Sasaki T."/>
            <person name="Okamoto S."/>
            <person name="Skelly N.A."/>
            <person name="Okamura Y."/>
            <person name="Vlamakis H."/>
            <person name="Li Y."/>
            <person name="Tanoue T."/>
            <person name="Takei H."/>
            <person name="Nittono H."/>
            <person name="Narushima S."/>
            <person name="Irie J."/>
            <person name="Itoh H."/>
            <person name="Moriya K."/>
            <person name="Sugiura Y."/>
            <person name="Suematsu M."/>
            <person name="Moritoki N."/>
            <person name="Shibata S."/>
            <person name="Littman R.D."/>
            <person name="Fischbach A.M."/>
            <person name="Uwamino Y."/>
            <person name="Inoue T."/>
            <person name="Honda A."/>
            <person name="Hattori M."/>
            <person name="Murai T."/>
            <person name="Xavier J.R."/>
            <person name="Hirose N."/>
            <person name="Honda K."/>
        </authorList>
    </citation>
    <scope>NUCLEOTIDE SEQUENCE</scope>
    <source>
        <strain evidence="4">CE91-St16</strain>
    </source>
</reference>
<organism evidence="4 5">
    <name type="scientific">Alistipes finegoldii</name>
    <dbReference type="NCBI Taxonomy" id="214856"/>
    <lineage>
        <taxon>Bacteria</taxon>
        <taxon>Pseudomonadati</taxon>
        <taxon>Bacteroidota</taxon>
        <taxon>Bacteroidia</taxon>
        <taxon>Bacteroidales</taxon>
        <taxon>Rikenellaceae</taxon>
        <taxon>Alistipes</taxon>
    </lineage>
</organism>
<dbReference type="PANTHER" id="PTHR48081:SF9">
    <property type="entry name" value="CARBOXYLESTERASE"/>
    <property type="match status" value="1"/>
</dbReference>
<comment type="caution">
    <text evidence="4">The sequence shown here is derived from an EMBL/GenBank/DDBJ whole genome shotgun (WGS) entry which is preliminary data.</text>
</comment>
<evidence type="ECO:0000313" key="5">
    <source>
        <dbReference type="Proteomes" id="UP001055105"/>
    </source>
</evidence>
<name>A0AA37KSS2_9BACT</name>
<dbReference type="InterPro" id="IPR029058">
    <property type="entry name" value="AB_hydrolase_fold"/>
</dbReference>
<dbReference type="Gene3D" id="3.40.50.1820">
    <property type="entry name" value="alpha/beta hydrolase"/>
    <property type="match status" value="1"/>
</dbReference>
<evidence type="ECO:0000256" key="2">
    <source>
        <dbReference type="SAM" id="SignalP"/>
    </source>
</evidence>
<dbReference type="InterPro" id="IPR049492">
    <property type="entry name" value="BD-FAE-like_dom"/>
</dbReference>
<dbReference type="AlphaFoldDB" id="A0AA37KSS2"/>
<dbReference type="GO" id="GO:0016787">
    <property type="term" value="F:hydrolase activity"/>
    <property type="evidence" value="ECO:0007669"/>
    <property type="project" value="UniProtKB-KW"/>
</dbReference>
<feature type="chain" id="PRO_5041212793" evidence="2">
    <location>
        <begin position="21"/>
        <end position="274"/>
    </location>
</feature>
<dbReference type="PANTHER" id="PTHR48081">
    <property type="entry name" value="AB HYDROLASE SUPERFAMILY PROTEIN C4A8.06C"/>
    <property type="match status" value="1"/>
</dbReference>
<dbReference type="Proteomes" id="UP001055105">
    <property type="component" value="Unassembled WGS sequence"/>
</dbReference>
<sequence>MKRLVALIFALAVCGAGASARPGAYRTVKNIAYRDAGGDRNIDTMCRLDLYYPADKEGFSTVIWYHGGGLTGGRREIPEALKEKGFAVVGVEYRLSPHVKVADCVDDAAASAAWVVKHIAEYGGDPRRIFVAGHSAGGYLTSMIGLDKRWLEPYGIDPDTTFAALIPYSGQVVTHFARRREMGIPDTQVVVDDMAPLNYVRPDCRPILILSGDREREMLGRYEENAYFWRMMRVAGHPDVRIYEFDGFDHGNMPQAGHFAAVRYIREMERKMER</sequence>
<protein>
    <submittedName>
        <fullName evidence="4">Lipase</fullName>
    </submittedName>
</protein>
<dbReference type="EMBL" id="BQOL01000002">
    <property type="protein sequence ID" value="GKI20203.1"/>
    <property type="molecule type" value="Genomic_DNA"/>
</dbReference>
<dbReference type="RefSeq" id="WP_244077006.1">
    <property type="nucleotide sequence ID" value="NZ_AP025581.1"/>
</dbReference>
<evidence type="ECO:0000259" key="3">
    <source>
        <dbReference type="Pfam" id="PF20434"/>
    </source>
</evidence>
<gene>
    <name evidence="4" type="ORF">CE91St16_31110</name>
</gene>
<evidence type="ECO:0000256" key="1">
    <source>
        <dbReference type="ARBA" id="ARBA00022801"/>
    </source>
</evidence>
<keyword evidence="2" id="KW-0732">Signal</keyword>